<dbReference type="AlphaFoldDB" id="A0A9W7LBA1"/>
<evidence type="ECO:0000313" key="2">
    <source>
        <dbReference type="EMBL" id="GMI43196.1"/>
    </source>
</evidence>
<evidence type="ECO:0000256" key="1">
    <source>
        <dbReference type="SAM" id="MobiDB-lite"/>
    </source>
</evidence>
<comment type="caution">
    <text evidence="2">The sequence shown here is derived from an EMBL/GenBank/DDBJ whole genome shotgun (WGS) entry which is preliminary data.</text>
</comment>
<sequence length="644" mass="70548">MWDIKDDIKGEGVRGKDDRETTVVVEEEEDDDSDRDDDDDDDDDDSGDVQVEDFNEIANKISRWMVPGAGLRTRYGTQRSDLILSTRLKLLSLMTLDDAVSHVFREFEDVTTSTHSRPPLGIPEFKVLCEKAGSEGRGIRYARDLGVALSLGTGGGSGGGFEGESTEAMNAAFKAAKGEEEARVLLEEMRSNRRYRDRPTPNGQTYSLCMTHIHTLGGDWRSIWSTAKSDGMAGSAAGGLWTCTGGKVGQEDLEDIMKDGSFTETAINEALEGLERGGGLGAEGLLELLDILIVSEATFDTEGYERMWRMCRHAKGEEEYGVRYNVLFVMGEAIVNMEEREAKDIVREGTRRGVMSALIKGASRRGDVMLAVRYLILLSERGEHFSRDVYRAVVMAAVRGGRGGGEGGQGGIKWLEYGLKVLEIMEGVGVRPDGGILGGVIYLASRENMWGLCESLGKRSEREIGRRGVGEGVRESMVGAARRMGKVEEGLEWYEKILDSGKVGVGVFNDVGCMLGGEKERWRGYEVVRKTMKVARGAGGWGARVGRREGKDFVVDCHGFGVETSRLLVVWGLNVAYEKGCGLVCVVGKGKGSKDGPIVAMQMLDFLLGELDLEGRLDEGNFGRIIVEEGEVEKSVEKSKMWVK</sequence>
<evidence type="ECO:0000313" key="3">
    <source>
        <dbReference type="Proteomes" id="UP001165065"/>
    </source>
</evidence>
<dbReference type="InterPro" id="IPR011990">
    <property type="entry name" value="TPR-like_helical_dom_sf"/>
</dbReference>
<proteinExistence type="predicted"/>
<name>A0A9W7LBA1_9STRA</name>
<accession>A0A9W7LBA1</accession>
<dbReference type="Proteomes" id="UP001165065">
    <property type="component" value="Unassembled WGS sequence"/>
</dbReference>
<gene>
    <name evidence="2" type="ORF">TrCOL_g9769</name>
</gene>
<reference evidence="3" key="1">
    <citation type="journal article" date="2023" name="Commun. Biol.">
        <title>Genome analysis of Parmales, the sister group of diatoms, reveals the evolutionary specialization of diatoms from phago-mixotrophs to photoautotrophs.</title>
        <authorList>
            <person name="Ban H."/>
            <person name="Sato S."/>
            <person name="Yoshikawa S."/>
            <person name="Yamada K."/>
            <person name="Nakamura Y."/>
            <person name="Ichinomiya M."/>
            <person name="Sato N."/>
            <person name="Blanc-Mathieu R."/>
            <person name="Endo H."/>
            <person name="Kuwata A."/>
            <person name="Ogata H."/>
        </authorList>
    </citation>
    <scope>NUCLEOTIDE SEQUENCE [LARGE SCALE GENOMIC DNA]</scope>
</reference>
<protein>
    <submittedName>
        <fullName evidence="2">Uncharacterized protein</fullName>
    </submittedName>
</protein>
<keyword evidence="3" id="KW-1185">Reference proteome</keyword>
<feature type="compositionally biased region" description="Basic and acidic residues" evidence="1">
    <location>
        <begin position="1"/>
        <end position="21"/>
    </location>
</feature>
<organism evidence="2 3">
    <name type="scientific">Triparma columacea</name>
    <dbReference type="NCBI Taxonomy" id="722753"/>
    <lineage>
        <taxon>Eukaryota</taxon>
        <taxon>Sar</taxon>
        <taxon>Stramenopiles</taxon>
        <taxon>Ochrophyta</taxon>
        <taxon>Bolidophyceae</taxon>
        <taxon>Parmales</taxon>
        <taxon>Triparmaceae</taxon>
        <taxon>Triparma</taxon>
    </lineage>
</organism>
<dbReference type="InterPro" id="IPR018247">
    <property type="entry name" value="EF_Hand_1_Ca_BS"/>
</dbReference>
<dbReference type="EMBL" id="BRYA01001450">
    <property type="protein sequence ID" value="GMI43196.1"/>
    <property type="molecule type" value="Genomic_DNA"/>
</dbReference>
<dbReference type="OrthoDB" id="10583035at2759"/>
<feature type="compositionally biased region" description="Acidic residues" evidence="1">
    <location>
        <begin position="25"/>
        <end position="48"/>
    </location>
</feature>
<feature type="region of interest" description="Disordered" evidence="1">
    <location>
        <begin position="1"/>
        <end position="48"/>
    </location>
</feature>
<dbReference type="PROSITE" id="PS00018">
    <property type="entry name" value="EF_HAND_1"/>
    <property type="match status" value="1"/>
</dbReference>
<dbReference type="Gene3D" id="1.25.40.10">
    <property type="entry name" value="Tetratricopeptide repeat domain"/>
    <property type="match status" value="1"/>
</dbReference>